<sequence length="476" mass="50450">MANLRSFLLLVGALLPTISAAPKPASRSMARSDNVLEDASSTESHLRWVSDLHARNTGKRDTTAGIEKTYEISGWKAYAGEFDDATIAGIKASPEVAYVEADVLVPAPKLLNEQKTAPLDTLEKRHLLAQPDAEWGLVAISHRSTSSSSDYVFDSVAGQGMYAYVVDDSIRTTHMEFENRATFGFNAISNNNTPSGDHGSFTAGIIGGIYAGVAKNVRFIFQESTSSLYTITLILRDSTNVVTFPKGRNIHQSSSMTTSLSQSSAFPLTAIQTNQKPQINLISVKVFDERGASPDSVILSGYTWAVNDILSKNRTNKAVINLSLGSGNTGIEQAWVDAITAAYNQNILTTVSAGNDAAHVSQHSPANVLLAVTVAASNKSFTIADFSNYGPGVDFFAPGVGILAAASDSDVSGLYADGTSASAPFVAGVAMYLQSIWGLESSDYLVAALKGWGAARMVGKLKNSPNLFVNNGNGVD</sequence>
<accession>A0A2V1D5Z0</accession>
<dbReference type="InterPro" id="IPR050131">
    <property type="entry name" value="Peptidase_S8_subtilisin-like"/>
</dbReference>
<dbReference type="GO" id="GO:0006508">
    <property type="term" value="P:proteolysis"/>
    <property type="evidence" value="ECO:0007669"/>
    <property type="project" value="UniProtKB-KW"/>
</dbReference>
<dbReference type="SUPFAM" id="SSF54897">
    <property type="entry name" value="Protease propeptides/inhibitors"/>
    <property type="match status" value="1"/>
</dbReference>
<evidence type="ECO:0000259" key="9">
    <source>
        <dbReference type="Pfam" id="PF05922"/>
    </source>
</evidence>
<feature type="signal peptide" evidence="7">
    <location>
        <begin position="1"/>
        <end position="20"/>
    </location>
</feature>
<reference evidence="10 11" key="1">
    <citation type="journal article" date="2018" name="Sci. Rep.">
        <title>Comparative genomics provides insights into the lifestyle and reveals functional heterogeneity of dark septate endophytic fungi.</title>
        <authorList>
            <person name="Knapp D.G."/>
            <person name="Nemeth J.B."/>
            <person name="Barry K."/>
            <person name="Hainaut M."/>
            <person name="Henrissat B."/>
            <person name="Johnson J."/>
            <person name="Kuo A."/>
            <person name="Lim J.H.P."/>
            <person name="Lipzen A."/>
            <person name="Nolan M."/>
            <person name="Ohm R.A."/>
            <person name="Tamas L."/>
            <person name="Grigoriev I.V."/>
            <person name="Spatafora J.W."/>
            <person name="Nagy L.G."/>
            <person name="Kovacs G.M."/>
        </authorList>
    </citation>
    <scope>NUCLEOTIDE SEQUENCE [LARGE SCALE GENOMIC DNA]</scope>
    <source>
        <strain evidence="10 11">DSE2036</strain>
    </source>
</reference>
<feature type="chain" id="PRO_5016036596" evidence="7">
    <location>
        <begin position="21"/>
        <end position="476"/>
    </location>
</feature>
<dbReference type="InterPro" id="IPR023828">
    <property type="entry name" value="Peptidase_S8_Ser-AS"/>
</dbReference>
<keyword evidence="5 6" id="KW-0720">Serine protease</keyword>
<name>A0A2V1D5Z0_9PLEO</name>
<dbReference type="EMBL" id="KZ805590">
    <property type="protein sequence ID" value="PVH93428.1"/>
    <property type="molecule type" value="Genomic_DNA"/>
</dbReference>
<evidence type="ECO:0000256" key="2">
    <source>
        <dbReference type="ARBA" id="ARBA00022670"/>
    </source>
</evidence>
<dbReference type="Gene3D" id="3.40.50.200">
    <property type="entry name" value="Peptidase S8/S53 domain"/>
    <property type="match status" value="2"/>
</dbReference>
<dbReference type="GO" id="GO:0005576">
    <property type="term" value="C:extracellular region"/>
    <property type="evidence" value="ECO:0007669"/>
    <property type="project" value="UniProtKB-ARBA"/>
</dbReference>
<feature type="active site" description="Charge relay system" evidence="6">
    <location>
        <position position="198"/>
    </location>
</feature>
<dbReference type="Proteomes" id="UP000244855">
    <property type="component" value="Unassembled WGS sequence"/>
</dbReference>
<dbReference type="PROSITE" id="PS51892">
    <property type="entry name" value="SUBTILASE"/>
    <property type="match status" value="1"/>
</dbReference>
<dbReference type="PANTHER" id="PTHR43806">
    <property type="entry name" value="PEPTIDASE S8"/>
    <property type="match status" value="1"/>
</dbReference>
<keyword evidence="11" id="KW-1185">Reference proteome</keyword>
<dbReference type="AlphaFoldDB" id="A0A2V1D5Z0"/>
<proteinExistence type="inferred from homology"/>
<dbReference type="Pfam" id="PF00082">
    <property type="entry name" value="Peptidase_S8"/>
    <property type="match status" value="1"/>
</dbReference>
<keyword evidence="3 7" id="KW-0732">Signal</keyword>
<feature type="active site" description="Charge relay system" evidence="6">
    <location>
        <position position="420"/>
    </location>
</feature>
<dbReference type="PROSITE" id="PS00138">
    <property type="entry name" value="SUBTILASE_SER"/>
    <property type="match status" value="1"/>
</dbReference>
<evidence type="ECO:0000256" key="4">
    <source>
        <dbReference type="ARBA" id="ARBA00022801"/>
    </source>
</evidence>
<dbReference type="OrthoDB" id="206201at2759"/>
<dbReference type="InterPro" id="IPR000209">
    <property type="entry name" value="Peptidase_S8/S53_dom"/>
</dbReference>
<feature type="domain" description="Inhibitor I9" evidence="9">
    <location>
        <begin position="38"/>
        <end position="105"/>
    </location>
</feature>
<dbReference type="PANTHER" id="PTHR43806:SF58">
    <property type="entry name" value="ALKALINE PROTEASE 1-RELATED"/>
    <property type="match status" value="1"/>
</dbReference>
<dbReference type="GO" id="GO:0004252">
    <property type="term" value="F:serine-type endopeptidase activity"/>
    <property type="evidence" value="ECO:0007669"/>
    <property type="project" value="UniProtKB-UniRule"/>
</dbReference>
<evidence type="ECO:0000256" key="1">
    <source>
        <dbReference type="ARBA" id="ARBA00011073"/>
    </source>
</evidence>
<dbReference type="PRINTS" id="PR00723">
    <property type="entry name" value="SUBTILISIN"/>
</dbReference>
<organism evidence="10 11">
    <name type="scientific">Periconia macrospinosa</name>
    <dbReference type="NCBI Taxonomy" id="97972"/>
    <lineage>
        <taxon>Eukaryota</taxon>
        <taxon>Fungi</taxon>
        <taxon>Dikarya</taxon>
        <taxon>Ascomycota</taxon>
        <taxon>Pezizomycotina</taxon>
        <taxon>Dothideomycetes</taxon>
        <taxon>Pleosporomycetidae</taxon>
        <taxon>Pleosporales</taxon>
        <taxon>Massarineae</taxon>
        <taxon>Periconiaceae</taxon>
        <taxon>Periconia</taxon>
    </lineage>
</organism>
<dbReference type="Pfam" id="PF05922">
    <property type="entry name" value="Inhibitor_I9"/>
    <property type="match status" value="1"/>
</dbReference>
<keyword evidence="2 6" id="KW-0645">Protease</keyword>
<evidence type="ECO:0000259" key="8">
    <source>
        <dbReference type="Pfam" id="PF00082"/>
    </source>
</evidence>
<keyword evidence="4 6" id="KW-0378">Hydrolase</keyword>
<evidence type="ECO:0000256" key="7">
    <source>
        <dbReference type="SAM" id="SignalP"/>
    </source>
</evidence>
<comment type="similarity">
    <text evidence="1 6">Belongs to the peptidase S8 family.</text>
</comment>
<evidence type="ECO:0000256" key="6">
    <source>
        <dbReference type="PROSITE-ProRule" id="PRU01240"/>
    </source>
</evidence>
<feature type="domain" description="Peptidase S8/S53" evidence="8">
    <location>
        <begin position="164"/>
        <end position="435"/>
    </location>
</feature>
<dbReference type="InterPro" id="IPR036852">
    <property type="entry name" value="Peptidase_S8/S53_dom_sf"/>
</dbReference>
<dbReference type="Gene3D" id="3.30.70.80">
    <property type="entry name" value="Peptidase S8 propeptide/proteinase inhibitor I9"/>
    <property type="match status" value="1"/>
</dbReference>
<evidence type="ECO:0000256" key="5">
    <source>
        <dbReference type="ARBA" id="ARBA00022825"/>
    </source>
</evidence>
<protein>
    <submittedName>
        <fullName evidence="10">Subtilisin-like protein</fullName>
    </submittedName>
</protein>
<evidence type="ECO:0000313" key="10">
    <source>
        <dbReference type="EMBL" id="PVH93428.1"/>
    </source>
</evidence>
<evidence type="ECO:0000256" key="3">
    <source>
        <dbReference type="ARBA" id="ARBA00022729"/>
    </source>
</evidence>
<dbReference type="InterPro" id="IPR010259">
    <property type="entry name" value="S8pro/Inhibitor_I9"/>
</dbReference>
<dbReference type="InterPro" id="IPR037045">
    <property type="entry name" value="S8pro/Inhibitor_I9_sf"/>
</dbReference>
<dbReference type="SUPFAM" id="SSF52743">
    <property type="entry name" value="Subtilisin-like"/>
    <property type="match status" value="1"/>
</dbReference>
<dbReference type="STRING" id="97972.A0A2V1D5Z0"/>
<gene>
    <name evidence="10" type="ORF">DM02DRAFT_696079</name>
</gene>
<feature type="active site" description="Charge relay system" evidence="6">
    <location>
        <position position="167"/>
    </location>
</feature>
<dbReference type="InterPro" id="IPR015500">
    <property type="entry name" value="Peptidase_S8_subtilisin-rel"/>
</dbReference>
<evidence type="ECO:0000313" key="11">
    <source>
        <dbReference type="Proteomes" id="UP000244855"/>
    </source>
</evidence>